<dbReference type="Pfam" id="PF02595">
    <property type="entry name" value="Gly_kinase"/>
    <property type="match status" value="1"/>
</dbReference>
<dbReference type="InterPro" id="IPR018193">
    <property type="entry name" value="Glyc_kinase_flavodox-like_fold"/>
</dbReference>
<protein>
    <submittedName>
        <fullName evidence="5">Glycerate kinase</fullName>
    </submittedName>
</protein>
<accession>A0ABR9QS20</accession>
<evidence type="ECO:0000256" key="3">
    <source>
        <dbReference type="ARBA" id="ARBA00022777"/>
    </source>
</evidence>
<sequence>MTRFVFACDSFKGTISSARAAKLLEAEARAAFGDVECLGLGVADGGEGTVEAVVAATGGSLVSAEVEGPLGDPVRATYGLLPGNRAVIEMAAASGITLVSREALDPLRASTYGTGQLVLDALDHGATDVSLAIGGSATNDGGMGFARALGARFLDAGGAELRGCGADLERVASIDLSGLEARLRAARFHVMCDVDNPLVGERGATYVFGPQKGASPEVLERLEAGMRSYATVLERTFGTLVAHEGGMGAAGGLGAAARLFLSAEVVPGVEWVLDLVGLDDALEGAALCVTGEGHADAQSAHGKVISGVAARCRAAGVPCVAIVGGMDANATELLGCGVDALVPTVIDAAPLSDVLAHAEENFVLAARRTFSLLSIGSRLGGERS</sequence>
<comment type="similarity">
    <text evidence="1 4">Belongs to the glycerate kinase type-1 family.</text>
</comment>
<dbReference type="NCBIfam" id="TIGR00045">
    <property type="entry name" value="glycerate kinase"/>
    <property type="match status" value="1"/>
</dbReference>
<dbReference type="PANTHER" id="PTHR21599">
    <property type="entry name" value="GLYCERATE KINASE"/>
    <property type="match status" value="1"/>
</dbReference>
<dbReference type="SUPFAM" id="SSF110738">
    <property type="entry name" value="Glycerate kinase I"/>
    <property type="match status" value="1"/>
</dbReference>
<gene>
    <name evidence="5" type="ORF">INF26_03355</name>
</gene>
<dbReference type="InterPro" id="IPR018197">
    <property type="entry name" value="Glycerate_kinase_RE-like"/>
</dbReference>
<dbReference type="Proteomes" id="UP001194273">
    <property type="component" value="Unassembled WGS sequence"/>
</dbReference>
<keyword evidence="2 4" id="KW-0808">Transferase</keyword>
<dbReference type="Gene3D" id="3.40.50.10350">
    <property type="entry name" value="Glycerate kinase, domain 1"/>
    <property type="match status" value="1"/>
</dbReference>
<dbReference type="InterPro" id="IPR004381">
    <property type="entry name" value="Glycerate_kinase"/>
</dbReference>
<evidence type="ECO:0000256" key="2">
    <source>
        <dbReference type="ARBA" id="ARBA00022679"/>
    </source>
</evidence>
<keyword evidence="3 4" id="KW-0418">Kinase</keyword>
<dbReference type="InterPro" id="IPR036129">
    <property type="entry name" value="Glycerate_kinase_sf"/>
</dbReference>
<evidence type="ECO:0000256" key="4">
    <source>
        <dbReference type="PIRNR" id="PIRNR006078"/>
    </source>
</evidence>
<proteinExistence type="inferred from homology"/>
<name>A0ABR9QS20_9ACTN</name>
<dbReference type="GO" id="GO:0016757">
    <property type="term" value="F:glycosyltransferase activity"/>
    <property type="evidence" value="ECO:0007669"/>
    <property type="project" value="UniProtKB-KW"/>
</dbReference>
<dbReference type="RefSeq" id="WP_193529298.1">
    <property type="nucleotide sequence ID" value="NZ_JADCJZ010000001.1"/>
</dbReference>
<dbReference type="PIRSF" id="PIRSF006078">
    <property type="entry name" value="GlxK"/>
    <property type="match status" value="1"/>
</dbReference>
<keyword evidence="6" id="KW-1185">Reference proteome</keyword>
<dbReference type="PANTHER" id="PTHR21599:SF0">
    <property type="entry name" value="GLYCERATE KINASE"/>
    <property type="match status" value="1"/>
</dbReference>
<reference evidence="5 6" key="1">
    <citation type="submission" date="2020-10" db="EMBL/GenBank/DDBJ databases">
        <title>ChiBAC.</title>
        <authorList>
            <person name="Zenner C."/>
            <person name="Hitch T.C.A."/>
            <person name="Clavel T."/>
        </authorList>
    </citation>
    <scope>NUCLEOTIDE SEQUENCE [LARGE SCALE GENOMIC DNA]</scope>
    <source>
        <strain evidence="5 6">DSM 107455</strain>
    </source>
</reference>
<evidence type="ECO:0000313" key="6">
    <source>
        <dbReference type="Proteomes" id="UP001194273"/>
    </source>
</evidence>
<dbReference type="EMBL" id="JADCJZ010000001">
    <property type="protein sequence ID" value="MBE5023890.1"/>
    <property type="molecule type" value="Genomic_DNA"/>
</dbReference>
<keyword evidence="5" id="KW-0328">Glycosyltransferase</keyword>
<organism evidence="5 6">
    <name type="scientific">Thermophilibacter gallinarum</name>
    <dbReference type="NCBI Taxonomy" id="2779357"/>
    <lineage>
        <taxon>Bacteria</taxon>
        <taxon>Bacillati</taxon>
        <taxon>Actinomycetota</taxon>
        <taxon>Coriobacteriia</taxon>
        <taxon>Coriobacteriales</taxon>
        <taxon>Atopobiaceae</taxon>
        <taxon>Thermophilibacter</taxon>
    </lineage>
</organism>
<dbReference type="Gene3D" id="3.90.1510.10">
    <property type="entry name" value="Glycerate kinase, domain 2"/>
    <property type="match status" value="1"/>
</dbReference>
<dbReference type="GO" id="GO:0016301">
    <property type="term" value="F:kinase activity"/>
    <property type="evidence" value="ECO:0007669"/>
    <property type="project" value="UniProtKB-KW"/>
</dbReference>
<evidence type="ECO:0000256" key="1">
    <source>
        <dbReference type="ARBA" id="ARBA00006284"/>
    </source>
</evidence>
<comment type="caution">
    <text evidence="5">The sequence shown here is derived from an EMBL/GenBank/DDBJ whole genome shotgun (WGS) entry which is preliminary data.</text>
</comment>
<evidence type="ECO:0000313" key="5">
    <source>
        <dbReference type="EMBL" id="MBE5023890.1"/>
    </source>
</evidence>